<dbReference type="PANTHER" id="PTHR28067:SF1">
    <property type="entry name" value="DNA REPLICATION REGULATOR SLD3"/>
    <property type="match status" value="1"/>
</dbReference>
<feature type="region of interest" description="Disordered" evidence="1">
    <location>
        <begin position="455"/>
        <end position="477"/>
    </location>
</feature>
<feature type="region of interest" description="Disordered" evidence="1">
    <location>
        <begin position="1"/>
        <end position="62"/>
    </location>
</feature>
<feature type="region of interest" description="Disordered" evidence="1">
    <location>
        <begin position="558"/>
        <end position="652"/>
    </location>
</feature>
<dbReference type="PANTHER" id="PTHR28067">
    <property type="entry name" value="DNA REPLICATION REGULATOR SLD3"/>
    <property type="match status" value="1"/>
</dbReference>
<feature type="compositionally biased region" description="Polar residues" evidence="1">
    <location>
        <begin position="28"/>
        <end position="44"/>
    </location>
</feature>
<dbReference type="GeneID" id="43594752"/>
<feature type="compositionally biased region" description="Basic and acidic residues" evidence="1">
    <location>
        <begin position="869"/>
        <end position="903"/>
    </location>
</feature>
<dbReference type="GO" id="GO:0031261">
    <property type="term" value="C:DNA replication preinitiation complex"/>
    <property type="evidence" value="ECO:0007669"/>
    <property type="project" value="TreeGrafter"/>
</dbReference>
<organism evidence="3 4">
    <name type="scientific">Venustampulla echinocandica</name>
    <dbReference type="NCBI Taxonomy" id="2656787"/>
    <lineage>
        <taxon>Eukaryota</taxon>
        <taxon>Fungi</taxon>
        <taxon>Dikarya</taxon>
        <taxon>Ascomycota</taxon>
        <taxon>Pezizomycotina</taxon>
        <taxon>Leotiomycetes</taxon>
        <taxon>Helotiales</taxon>
        <taxon>Pleuroascaceae</taxon>
        <taxon>Venustampulla</taxon>
    </lineage>
</organism>
<evidence type="ECO:0000313" key="3">
    <source>
        <dbReference type="EMBL" id="RDL41924.1"/>
    </source>
</evidence>
<accession>A0A370U2B8</accession>
<gene>
    <name evidence="3" type="ORF">BP5553_01903</name>
</gene>
<evidence type="ECO:0000313" key="4">
    <source>
        <dbReference type="Proteomes" id="UP000254866"/>
    </source>
</evidence>
<dbReference type="RefSeq" id="XP_031874580.1">
    <property type="nucleotide sequence ID" value="XM_032010526.1"/>
</dbReference>
<dbReference type="InterPro" id="IPR042511">
    <property type="entry name" value="Sld3"/>
</dbReference>
<feature type="region of interest" description="Disordered" evidence="1">
    <location>
        <begin position="360"/>
        <end position="386"/>
    </location>
</feature>
<dbReference type="InterPro" id="IPR013948">
    <property type="entry name" value="DNA_replication_reg_Sld3_C"/>
</dbReference>
<evidence type="ECO:0000256" key="1">
    <source>
        <dbReference type="SAM" id="MobiDB-lite"/>
    </source>
</evidence>
<sequence>MLHQRQDEPPVSDASTAAQTRPGVLTPTPDSSANVLSDGTSSISGARKRKRESNGSSNGSTMEDLLKDSFVVKPYPSTVFVKPRTLHPLILLPRSRLPLAFLDFATSTNYLPQSRLFETHVKILELEERMGSQPMVLIARLDDGRTLYAVEREDRGLYVLCRLGTWVNSQQLREAAVVSKQEAPKESGRCSGSVSFQKEAATVPLVTPETNKYNKKKRLAIEELQSMVKRPSLDNIAKSQPGIELPPSQEYLQLEAPLAAPPAAGDAPSQPTAAEIFENIRAQYSDALYLSKASLAYFTKGPLSRARAAFHLDYDSTLDMNDLVSFLESLILSTTLLDKKYREGVPECVSMIDIHDHSADEANDLSKPKKRKSNKKMKPGKNGLYPSESMFIRRWWSSHDDDAESGGPGSSKDELMKNRIAQLRTRETQLQMVLILEVLALQPLASRPEDVEEGLPLAIPESKTAQGKEKQAKSKKPSQLTMLIDVHIDRLCIWQSIQLEAVKPSLGDSRSFTQELGSSAHEPKHTDNILRDFCVEVIGPFFSARLPDRCAAIHRKLGGPVAASPPRPRLSKSASFSGAPSRPGAATKRPVPTKPRRSLQRVLTDDRERRSISRGPERAISLMRSATMPSVPGLKREGSEAPSLSGIPLATSQQLEANRPGILKSKHLARREVDLSSLAPDLNAKARKQARIEAELKDAISALKKPNRELAGKTLAENVERRSATASHSRKSKKPIRNPLFQGVQISATPKVNRVKDMLSKSQGDPFSQRPDELELDAIPASSIPKIPQSVSRDDLPRNALFHSVQATPTRNSSSRAGHFLDINSAEQISFPPSSPLHVRRSSGQLFAAIPDSVVKSPTTTTQAFFSHEVQETPVKKRPSSKGDHGHFQPAFDCDKENVRKIESAAQKTGLGQTNDTRQEESIYKSLGWDDPDDIDDLA</sequence>
<dbReference type="Proteomes" id="UP000254866">
    <property type="component" value="Unassembled WGS sequence"/>
</dbReference>
<feature type="region of interest" description="Disordered" evidence="1">
    <location>
        <begin position="869"/>
        <end position="939"/>
    </location>
</feature>
<proteinExistence type="predicted"/>
<feature type="compositionally biased region" description="Basic and acidic residues" evidence="1">
    <location>
        <begin position="603"/>
        <end position="617"/>
    </location>
</feature>
<feature type="domain" description="DNA replication regulator Sld3 C-terminal" evidence="2">
    <location>
        <begin position="275"/>
        <end position="811"/>
    </location>
</feature>
<feature type="compositionally biased region" description="Acidic residues" evidence="1">
    <location>
        <begin position="930"/>
        <end position="939"/>
    </location>
</feature>
<name>A0A370U2B8_9HELO</name>
<dbReference type="EMBL" id="NPIC01000001">
    <property type="protein sequence ID" value="RDL41924.1"/>
    <property type="molecule type" value="Genomic_DNA"/>
</dbReference>
<evidence type="ECO:0000259" key="2">
    <source>
        <dbReference type="Pfam" id="PF08639"/>
    </source>
</evidence>
<dbReference type="GO" id="GO:0006270">
    <property type="term" value="P:DNA replication initiation"/>
    <property type="evidence" value="ECO:0007669"/>
    <property type="project" value="InterPro"/>
</dbReference>
<keyword evidence="4" id="KW-1185">Reference proteome</keyword>
<dbReference type="Pfam" id="PF08639">
    <property type="entry name" value="Sld3_STD"/>
    <property type="match status" value="1"/>
</dbReference>
<comment type="caution">
    <text evidence="3">The sequence shown here is derived from an EMBL/GenBank/DDBJ whole genome shotgun (WGS) entry which is preliminary data.</text>
</comment>
<dbReference type="Gene3D" id="1.20.58.2130">
    <property type="match status" value="1"/>
</dbReference>
<dbReference type="OrthoDB" id="5395343at2759"/>
<feature type="compositionally biased region" description="Basic residues" evidence="1">
    <location>
        <begin position="368"/>
        <end position="379"/>
    </location>
</feature>
<protein>
    <recommendedName>
        <fullName evidence="2">DNA replication regulator Sld3 C-terminal domain-containing protein</fullName>
    </recommendedName>
</protein>
<reference evidence="3 4" key="1">
    <citation type="journal article" date="2018" name="IMA Fungus">
        <title>IMA Genome-F 9: Draft genome sequence of Annulohypoxylon stygium, Aspergillus mulundensis, Berkeleyomyces basicola (syn. Thielaviopsis basicola), Ceratocystis smalleyi, two Cercospora beticola strains, Coleophoma cylindrospora, Fusarium fracticaudum, Phialophora cf. hyalina, and Morchella septimelata.</title>
        <authorList>
            <person name="Wingfield B.D."/>
            <person name="Bills G.F."/>
            <person name="Dong Y."/>
            <person name="Huang W."/>
            <person name="Nel W.J."/>
            <person name="Swalarsk-Parry B.S."/>
            <person name="Vaghefi N."/>
            <person name="Wilken P.M."/>
            <person name="An Z."/>
            <person name="de Beer Z.W."/>
            <person name="De Vos L."/>
            <person name="Chen L."/>
            <person name="Duong T.A."/>
            <person name="Gao Y."/>
            <person name="Hammerbacher A."/>
            <person name="Kikkert J.R."/>
            <person name="Li Y."/>
            <person name="Li H."/>
            <person name="Li K."/>
            <person name="Li Q."/>
            <person name="Liu X."/>
            <person name="Ma X."/>
            <person name="Naidoo K."/>
            <person name="Pethybridge S.J."/>
            <person name="Sun J."/>
            <person name="Steenkamp E.T."/>
            <person name="van der Nest M.A."/>
            <person name="van Wyk S."/>
            <person name="Wingfield M.J."/>
            <person name="Xiong C."/>
            <person name="Yue Q."/>
            <person name="Zhang X."/>
        </authorList>
    </citation>
    <scope>NUCLEOTIDE SEQUENCE [LARGE SCALE GENOMIC DNA]</scope>
    <source>
        <strain evidence="3 4">BP 5553</strain>
    </source>
</reference>
<feature type="region of interest" description="Disordered" evidence="1">
    <location>
        <begin position="711"/>
        <end position="743"/>
    </location>
</feature>
<feature type="compositionally biased region" description="Polar residues" evidence="1">
    <location>
        <begin position="906"/>
        <end position="916"/>
    </location>
</feature>
<dbReference type="STRING" id="2656787.A0A370U2B8"/>
<dbReference type="AlphaFoldDB" id="A0A370U2B8"/>